<comment type="caution">
    <text evidence="1">The sequence shown here is derived from an EMBL/GenBank/DDBJ whole genome shotgun (WGS) entry which is preliminary data.</text>
</comment>
<evidence type="ECO:0000313" key="1">
    <source>
        <dbReference type="EMBL" id="KAJ8642776.1"/>
    </source>
</evidence>
<evidence type="ECO:0000313" key="2">
    <source>
        <dbReference type="Proteomes" id="UP001234297"/>
    </source>
</evidence>
<name>A0ACC2MAF9_PERAE</name>
<reference evidence="1 2" key="1">
    <citation type="journal article" date="2022" name="Hortic Res">
        <title>A haplotype resolved chromosomal level avocado genome allows analysis of novel avocado genes.</title>
        <authorList>
            <person name="Nath O."/>
            <person name="Fletcher S.J."/>
            <person name="Hayward A."/>
            <person name="Shaw L.M."/>
            <person name="Masouleh A.K."/>
            <person name="Furtado A."/>
            <person name="Henry R.J."/>
            <person name="Mitter N."/>
        </authorList>
    </citation>
    <scope>NUCLEOTIDE SEQUENCE [LARGE SCALE GENOMIC DNA]</scope>
    <source>
        <strain evidence="2">cv. Hass</strain>
    </source>
</reference>
<keyword evidence="2" id="KW-1185">Reference proteome</keyword>
<gene>
    <name evidence="1" type="ORF">MRB53_004524</name>
</gene>
<dbReference type="EMBL" id="CM056810">
    <property type="protein sequence ID" value="KAJ8642776.1"/>
    <property type="molecule type" value="Genomic_DNA"/>
</dbReference>
<proteinExistence type="predicted"/>
<dbReference type="Proteomes" id="UP001234297">
    <property type="component" value="Chromosome 2"/>
</dbReference>
<accession>A0ACC2MAF9</accession>
<organism evidence="1 2">
    <name type="scientific">Persea americana</name>
    <name type="common">Avocado</name>
    <dbReference type="NCBI Taxonomy" id="3435"/>
    <lineage>
        <taxon>Eukaryota</taxon>
        <taxon>Viridiplantae</taxon>
        <taxon>Streptophyta</taxon>
        <taxon>Embryophyta</taxon>
        <taxon>Tracheophyta</taxon>
        <taxon>Spermatophyta</taxon>
        <taxon>Magnoliopsida</taxon>
        <taxon>Magnoliidae</taxon>
        <taxon>Laurales</taxon>
        <taxon>Lauraceae</taxon>
        <taxon>Persea</taxon>
    </lineage>
</organism>
<protein>
    <submittedName>
        <fullName evidence="1">Uncharacterized protein</fullName>
    </submittedName>
</protein>
<sequence length="583" mass="64990">MDPPRGFRASLLSFLHFLPFFLGLLLLGIIKGAIFCPLICLVVTIGNSVVLLGLWPAHAIWTYYCLARAKLLGPFLKILLCIFIFVLLVLWPIAGIAGSILGGAAYGFLSPLIDTFNAVGEGKTNQFIHCILDGTWSTVKGSFTVVRDFKDVCFHSYFSVMDDLRLQEPSSGKPYEIRPLHLPGALFVAMLGIMVDMPVVTVVALYKSPYMLFKGWHRLLHDLIGREGPFLETACVPFAGLFILLWPLAVMGAVLASVISSFFLGAYAAVVVHQESSIRMGLNYIIASMSIFDEYSNDMLDMREGSCFPRPVYQKMKPSRASSFSRSSFNKEKPDGKAPPSRSTSFAKSIIEIKLLELLDRLFDEFKLHGEYLIREELLSSTDIDDYKSNKVGSRIISIGVPAYCILEVLLHSAKANSDGLLLSDNATEITTENRPKDPIFGMFFDPLMIIKEQIKAENLTDDEEKYLRKLVLFNGDPQRLKNSNIGSPPETAQKQAELDALARRLQGITRTISRFPSIRRRTDDFISYLCEQLDKRSGSQSTSRSISGLRRLFSQKSFLGRTSSPGSDQETQLVIQNGLEIA</sequence>